<keyword evidence="1" id="KW-0472">Membrane</keyword>
<comment type="caution">
    <text evidence="2">The sequence shown here is derived from an EMBL/GenBank/DDBJ whole genome shotgun (WGS) entry which is preliminary data.</text>
</comment>
<keyword evidence="1" id="KW-1133">Transmembrane helix</keyword>
<reference evidence="2 3" key="1">
    <citation type="submission" date="2023-07" db="EMBL/GenBank/DDBJ databases">
        <title>Genomic Encyclopedia of Type Strains, Phase IV (KMG-IV): sequencing the most valuable type-strain genomes for metagenomic binning, comparative biology and taxonomic classification.</title>
        <authorList>
            <person name="Goeker M."/>
        </authorList>
    </citation>
    <scope>NUCLEOTIDE SEQUENCE [LARGE SCALE GENOMIC DNA]</scope>
    <source>
        <strain evidence="2 3">DSM 19154</strain>
    </source>
</reference>
<proteinExistence type="predicted"/>
<accession>A0ABT9YMB7</accession>
<evidence type="ECO:0000313" key="2">
    <source>
        <dbReference type="EMBL" id="MDQ0208886.1"/>
    </source>
</evidence>
<gene>
    <name evidence="2" type="ORF">J2S05_003710</name>
</gene>
<keyword evidence="1" id="KW-0812">Transmembrane</keyword>
<dbReference type="RefSeq" id="WP_306985304.1">
    <property type="nucleotide sequence ID" value="NZ_JAUSUA010000007.1"/>
</dbReference>
<dbReference type="EMBL" id="JAUSUA010000007">
    <property type="protein sequence ID" value="MDQ0208886.1"/>
    <property type="molecule type" value="Genomic_DNA"/>
</dbReference>
<organism evidence="2 3">
    <name type="scientific">Alkalicoccobacillus murimartini</name>
    <dbReference type="NCBI Taxonomy" id="171685"/>
    <lineage>
        <taxon>Bacteria</taxon>
        <taxon>Bacillati</taxon>
        <taxon>Bacillota</taxon>
        <taxon>Bacilli</taxon>
        <taxon>Bacillales</taxon>
        <taxon>Bacillaceae</taxon>
        <taxon>Alkalicoccobacillus</taxon>
    </lineage>
</organism>
<sequence>MFGDVDNSIFTEMAIRLGILFFGSLIAGIVVGLILKWLRMPIWIVQPVACLTILFVMYQMFMLGIADI</sequence>
<protein>
    <submittedName>
        <fullName evidence="2">Membrane protein YccC</fullName>
    </submittedName>
</protein>
<feature type="transmembrane region" description="Helical" evidence="1">
    <location>
        <begin position="13"/>
        <end position="35"/>
    </location>
</feature>
<evidence type="ECO:0000313" key="3">
    <source>
        <dbReference type="Proteomes" id="UP001225034"/>
    </source>
</evidence>
<keyword evidence="3" id="KW-1185">Reference proteome</keyword>
<dbReference type="Proteomes" id="UP001225034">
    <property type="component" value="Unassembled WGS sequence"/>
</dbReference>
<evidence type="ECO:0000256" key="1">
    <source>
        <dbReference type="SAM" id="Phobius"/>
    </source>
</evidence>
<name>A0ABT9YMB7_9BACI</name>
<feature type="transmembrane region" description="Helical" evidence="1">
    <location>
        <begin position="42"/>
        <end position="66"/>
    </location>
</feature>